<evidence type="ECO:0000313" key="3">
    <source>
        <dbReference type="Proteomes" id="UP000637980"/>
    </source>
</evidence>
<keyword evidence="3" id="KW-1185">Reference proteome</keyword>
<organism evidence="2 3">
    <name type="scientific">Pseudovibrio japonicus</name>
    <dbReference type="NCBI Taxonomy" id="366534"/>
    <lineage>
        <taxon>Bacteria</taxon>
        <taxon>Pseudomonadati</taxon>
        <taxon>Pseudomonadota</taxon>
        <taxon>Alphaproteobacteria</taxon>
        <taxon>Hyphomicrobiales</taxon>
        <taxon>Stappiaceae</taxon>
        <taxon>Pseudovibrio</taxon>
    </lineage>
</organism>
<dbReference type="PANTHER" id="PTHR45566:SF1">
    <property type="entry name" value="HTH-TYPE TRANSCRIPTIONAL REGULATOR YHJB-RELATED"/>
    <property type="match status" value="1"/>
</dbReference>
<dbReference type="SUPFAM" id="SSF46894">
    <property type="entry name" value="C-terminal effector domain of the bipartite response regulators"/>
    <property type="match status" value="1"/>
</dbReference>
<reference evidence="3" key="1">
    <citation type="journal article" date="2019" name="Int. J. Syst. Evol. Microbiol.">
        <title>The Global Catalogue of Microorganisms (GCM) 10K type strain sequencing project: providing services to taxonomists for standard genome sequencing and annotation.</title>
        <authorList>
            <consortium name="The Broad Institute Genomics Platform"/>
            <consortium name="The Broad Institute Genome Sequencing Center for Infectious Disease"/>
            <person name="Wu L."/>
            <person name="Ma J."/>
        </authorList>
    </citation>
    <scope>NUCLEOTIDE SEQUENCE [LARGE SCALE GENOMIC DNA]</scope>
    <source>
        <strain evidence="3">KCTC 12861</strain>
    </source>
</reference>
<accession>A0ABQ3EPR5</accession>
<dbReference type="CDD" id="cd06170">
    <property type="entry name" value="LuxR_C_like"/>
    <property type="match status" value="1"/>
</dbReference>
<gene>
    <name evidence="2" type="primary">tcsR</name>
    <name evidence="2" type="ORF">GCM10007094_40230</name>
</gene>
<dbReference type="Proteomes" id="UP000637980">
    <property type="component" value="Unassembled WGS sequence"/>
</dbReference>
<sequence>MYRERHSTVGTLREKVSMHTVIIGDPHPAFSRALASIYSNECHGVNVLVTKSFSELQTWVELHPSAVVLVNPRMKGAPGLGTVSALLESYEISSLVMLLEQDNPGLSDYFVARGASAAVPKTADFSVFKAILTGGTVELISDCEEAQNAFSIDFYEGLANLTRRQATILTYLKEGKLNKQIAHELGISEATVKHHVSALLSTLGFYSRSQLVAMINELGINVDYRGSNRKSANSKSTPRRAVNGYKVAGAGAGATPGSTMQPAYVAAP</sequence>
<dbReference type="InterPro" id="IPR000792">
    <property type="entry name" value="Tscrpt_reg_LuxR_C"/>
</dbReference>
<dbReference type="GO" id="GO:0003677">
    <property type="term" value="F:DNA binding"/>
    <property type="evidence" value="ECO:0007669"/>
    <property type="project" value="UniProtKB-KW"/>
</dbReference>
<comment type="caution">
    <text evidence="2">The sequence shown here is derived from an EMBL/GenBank/DDBJ whole genome shotgun (WGS) entry which is preliminary data.</text>
</comment>
<dbReference type="InterPro" id="IPR011006">
    <property type="entry name" value="CheY-like_superfamily"/>
</dbReference>
<proteinExistence type="predicted"/>
<dbReference type="Gene3D" id="3.40.50.2300">
    <property type="match status" value="1"/>
</dbReference>
<dbReference type="PROSITE" id="PS50043">
    <property type="entry name" value="HTH_LUXR_2"/>
    <property type="match status" value="1"/>
</dbReference>
<evidence type="ECO:0000313" key="2">
    <source>
        <dbReference type="EMBL" id="GHB46826.1"/>
    </source>
</evidence>
<name>A0ABQ3EPR5_9HYPH</name>
<protein>
    <submittedName>
        <fullName evidence="2">DNA-binding response regulator</fullName>
    </submittedName>
</protein>
<keyword evidence="2" id="KW-0238">DNA-binding</keyword>
<feature type="domain" description="HTH luxR-type" evidence="1">
    <location>
        <begin position="154"/>
        <end position="219"/>
    </location>
</feature>
<evidence type="ECO:0000259" key="1">
    <source>
        <dbReference type="PROSITE" id="PS50043"/>
    </source>
</evidence>
<dbReference type="SMART" id="SM00421">
    <property type="entry name" value="HTH_LUXR"/>
    <property type="match status" value="1"/>
</dbReference>
<dbReference type="InterPro" id="IPR051015">
    <property type="entry name" value="EvgA-like"/>
</dbReference>
<dbReference type="PRINTS" id="PR00038">
    <property type="entry name" value="HTHLUXR"/>
</dbReference>
<dbReference type="InterPro" id="IPR016032">
    <property type="entry name" value="Sig_transdc_resp-reg_C-effctor"/>
</dbReference>
<dbReference type="Pfam" id="PF00196">
    <property type="entry name" value="GerE"/>
    <property type="match status" value="1"/>
</dbReference>
<dbReference type="EMBL" id="BMXE01000009">
    <property type="protein sequence ID" value="GHB46826.1"/>
    <property type="molecule type" value="Genomic_DNA"/>
</dbReference>
<dbReference type="SUPFAM" id="SSF52172">
    <property type="entry name" value="CheY-like"/>
    <property type="match status" value="1"/>
</dbReference>
<dbReference type="PANTHER" id="PTHR45566">
    <property type="entry name" value="HTH-TYPE TRANSCRIPTIONAL REGULATOR YHJB-RELATED"/>
    <property type="match status" value="1"/>
</dbReference>